<dbReference type="RefSeq" id="WP_258824089.1">
    <property type="nucleotide sequence ID" value="NZ_JANUHB010000006.1"/>
</dbReference>
<feature type="transmembrane region" description="Helical" evidence="1">
    <location>
        <begin position="134"/>
        <end position="153"/>
    </location>
</feature>
<evidence type="ECO:0000313" key="2">
    <source>
        <dbReference type="EMBL" id="MCS0810257.1"/>
    </source>
</evidence>
<sequence>MPLYVWALMLHGVLGGIDVILNHELLARLPGRADSGEEELLHSGREFVFAALFLSLAWWDWHGALGWWIVALFLAELLISGRDVVVEGNVRILPVPERVLHLLLFINLGVVMTLVGLALRGWWDLPAAVVPTDFGWASWVLTGMALLALGWSVRDGVNVVQRSRRPGASRDPC</sequence>
<evidence type="ECO:0000256" key="1">
    <source>
        <dbReference type="SAM" id="Phobius"/>
    </source>
</evidence>
<reference evidence="2 3" key="1">
    <citation type="submission" date="2022-08" db="EMBL/GenBank/DDBJ databases">
        <title>Reclassification of Massilia species as members of the genera Telluria, Duganella, Pseudoduganella, Mokoshia gen. nov. and Zemynaea gen. nov. using orthogonal and non-orthogonal genome-based approaches.</title>
        <authorList>
            <person name="Bowman J.P."/>
        </authorList>
    </citation>
    <scope>NUCLEOTIDE SEQUENCE [LARGE SCALE GENOMIC DNA]</scope>
    <source>
        <strain evidence="2 3">JCM 31605</strain>
    </source>
</reference>
<keyword evidence="1" id="KW-0812">Transmembrane</keyword>
<name>A0ABT2DGE0_9BURK</name>
<keyword evidence="3" id="KW-1185">Reference proteome</keyword>
<dbReference type="EMBL" id="JANUHB010000006">
    <property type="protein sequence ID" value="MCS0810257.1"/>
    <property type="molecule type" value="Genomic_DNA"/>
</dbReference>
<dbReference type="Proteomes" id="UP001206126">
    <property type="component" value="Unassembled WGS sequence"/>
</dbReference>
<feature type="transmembrane region" description="Helical" evidence="1">
    <location>
        <begin position="99"/>
        <end position="122"/>
    </location>
</feature>
<accession>A0ABT2DGE0</accession>
<keyword evidence="1" id="KW-0472">Membrane</keyword>
<proteinExistence type="predicted"/>
<evidence type="ECO:0000313" key="3">
    <source>
        <dbReference type="Proteomes" id="UP001206126"/>
    </source>
</evidence>
<feature type="transmembrane region" description="Helical" evidence="1">
    <location>
        <begin position="61"/>
        <end position="79"/>
    </location>
</feature>
<protein>
    <recommendedName>
        <fullName evidence="4">DUF2243 domain-containing protein</fullName>
    </recommendedName>
</protein>
<evidence type="ECO:0008006" key="4">
    <source>
        <dbReference type="Google" id="ProtNLM"/>
    </source>
</evidence>
<comment type="caution">
    <text evidence="2">The sequence shown here is derived from an EMBL/GenBank/DDBJ whole genome shotgun (WGS) entry which is preliminary data.</text>
</comment>
<keyword evidence="1" id="KW-1133">Transmembrane helix</keyword>
<gene>
    <name evidence="2" type="ORF">NX774_20230</name>
</gene>
<organism evidence="2 3">
    <name type="scientific">Massilia agilis</name>
    <dbReference type="NCBI Taxonomy" id="1811226"/>
    <lineage>
        <taxon>Bacteria</taxon>
        <taxon>Pseudomonadati</taxon>
        <taxon>Pseudomonadota</taxon>
        <taxon>Betaproteobacteria</taxon>
        <taxon>Burkholderiales</taxon>
        <taxon>Oxalobacteraceae</taxon>
        <taxon>Telluria group</taxon>
        <taxon>Massilia</taxon>
    </lineage>
</organism>